<evidence type="ECO:0000256" key="6">
    <source>
        <dbReference type="ARBA" id="ARBA00022741"/>
    </source>
</evidence>
<dbReference type="CDD" id="cd00860">
    <property type="entry name" value="ThrRS_anticodon"/>
    <property type="match status" value="1"/>
</dbReference>
<evidence type="ECO:0000256" key="8">
    <source>
        <dbReference type="ARBA" id="ARBA00022917"/>
    </source>
</evidence>
<accession>A0A830HPT7</accession>
<gene>
    <name evidence="16" type="ORF">PPROV_000824100</name>
</gene>
<keyword evidence="6" id="KW-0547">Nucleotide-binding</keyword>
<dbReference type="EMBL" id="BNJQ01000025">
    <property type="protein sequence ID" value="GHP09506.1"/>
    <property type="molecule type" value="Genomic_DNA"/>
</dbReference>
<dbReference type="AlphaFoldDB" id="A0A830HPT7"/>
<dbReference type="InterPro" id="IPR006195">
    <property type="entry name" value="aa-tRNA-synth_II"/>
</dbReference>
<evidence type="ECO:0000256" key="9">
    <source>
        <dbReference type="ARBA" id="ARBA00023146"/>
    </source>
</evidence>
<dbReference type="GO" id="GO:0005524">
    <property type="term" value="F:ATP binding"/>
    <property type="evidence" value="ECO:0007669"/>
    <property type="project" value="UniProtKB-KW"/>
</dbReference>
<dbReference type="InterPro" id="IPR036621">
    <property type="entry name" value="Anticodon-bd_dom_sf"/>
</dbReference>
<dbReference type="Pfam" id="PF00587">
    <property type="entry name" value="tRNA-synt_2b"/>
    <property type="match status" value="1"/>
</dbReference>
<organism evidence="16 17">
    <name type="scientific">Pycnococcus provasolii</name>
    <dbReference type="NCBI Taxonomy" id="41880"/>
    <lineage>
        <taxon>Eukaryota</taxon>
        <taxon>Viridiplantae</taxon>
        <taxon>Chlorophyta</taxon>
        <taxon>Pseudoscourfieldiophyceae</taxon>
        <taxon>Pseudoscourfieldiales</taxon>
        <taxon>Pycnococcaceae</taxon>
        <taxon>Pycnococcus</taxon>
    </lineage>
</organism>
<dbReference type="PROSITE" id="PS50862">
    <property type="entry name" value="AA_TRNA_LIGASE_II"/>
    <property type="match status" value="1"/>
</dbReference>
<dbReference type="Pfam" id="PF03129">
    <property type="entry name" value="HGTP_anticodon"/>
    <property type="match status" value="1"/>
</dbReference>
<evidence type="ECO:0000256" key="10">
    <source>
        <dbReference type="ARBA" id="ARBA00031900"/>
    </source>
</evidence>
<dbReference type="HAMAP" id="MF_00184">
    <property type="entry name" value="Thr_tRNA_synth"/>
    <property type="match status" value="1"/>
</dbReference>
<dbReference type="InterPro" id="IPR033728">
    <property type="entry name" value="ThrRS_core"/>
</dbReference>
<evidence type="ECO:0000256" key="12">
    <source>
        <dbReference type="ARBA" id="ARBA00072369"/>
    </source>
</evidence>
<feature type="domain" description="TGS" evidence="15">
    <location>
        <begin position="44"/>
        <end position="113"/>
    </location>
</feature>
<keyword evidence="4" id="KW-0963">Cytoplasm</keyword>
<feature type="domain" description="Aminoacyl-transfer RNA synthetases class-II family profile" evidence="14">
    <location>
        <begin position="317"/>
        <end position="582"/>
    </location>
</feature>
<dbReference type="GO" id="GO:0009507">
    <property type="term" value="C:chloroplast"/>
    <property type="evidence" value="ECO:0007669"/>
    <property type="project" value="TreeGrafter"/>
</dbReference>
<dbReference type="GO" id="GO:0004829">
    <property type="term" value="F:threonine-tRNA ligase activity"/>
    <property type="evidence" value="ECO:0007669"/>
    <property type="project" value="UniProtKB-EC"/>
</dbReference>
<dbReference type="Pfam" id="PF02824">
    <property type="entry name" value="TGS"/>
    <property type="match status" value="1"/>
</dbReference>
<evidence type="ECO:0000256" key="11">
    <source>
        <dbReference type="ARBA" id="ARBA00049515"/>
    </source>
</evidence>
<evidence type="ECO:0000259" key="15">
    <source>
        <dbReference type="PROSITE" id="PS51880"/>
    </source>
</evidence>
<evidence type="ECO:0000256" key="4">
    <source>
        <dbReference type="ARBA" id="ARBA00022490"/>
    </source>
</evidence>
<keyword evidence="5" id="KW-0436">Ligase</keyword>
<dbReference type="InterPro" id="IPR018163">
    <property type="entry name" value="Thr/Ala-tRNA-synth_IIc_edit"/>
</dbReference>
<evidence type="ECO:0000256" key="1">
    <source>
        <dbReference type="ARBA" id="ARBA00004496"/>
    </source>
</evidence>
<dbReference type="InterPro" id="IPR012676">
    <property type="entry name" value="TGS-like"/>
</dbReference>
<dbReference type="PROSITE" id="PS51880">
    <property type="entry name" value="TGS"/>
    <property type="match status" value="1"/>
</dbReference>
<dbReference type="CDD" id="cd01667">
    <property type="entry name" value="TGS_ThrRS"/>
    <property type="match status" value="1"/>
</dbReference>
<dbReference type="Gene3D" id="3.30.980.10">
    <property type="entry name" value="Threonyl-trna Synthetase, Chain A, domain 2"/>
    <property type="match status" value="1"/>
</dbReference>
<dbReference type="NCBIfam" id="TIGR00418">
    <property type="entry name" value="thrS"/>
    <property type="match status" value="1"/>
</dbReference>
<dbReference type="SUPFAM" id="SSF55186">
    <property type="entry name" value="ThrRS/AlaRS common domain"/>
    <property type="match status" value="1"/>
</dbReference>
<dbReference type="FunFam" id="3.40.50.800:FF:000003">
    <property type="entry name" value="Threonine--tRNA ligase 2, cytoplasmic"/>
    <property type="match status" value="1"/>
</dbReference>
<dbReference type="InterPro" id="IPR012675">
    <property type="entry name" value="Beta-grasp_dom_sf"/>
</dbReference>
<evidence type="ECO:0000259" key="14">
    <source>
        <dbReference type="PROSITE" id="PS50862"/>
    </source>
</evidence>
<evidence type="ECO:0000256" key="2">
    <source>
        <dbReference type="ARBA" id="ARBA00008226"/>
    </source>
</evidence>
<dbReference type="PANTHER" id="PTHR11451:SF46">
    <property type="entry name" value="THREONINE--TRNA LIGASE"/>
    <property type="match status" value="1"/>
</dbReference>
<evidence type="ECO:0000256" key="3">
    <source>
        <dbReference type="ARBA" id="ARBA00013163"/>
    </source>
</evidence>
<dbReference type="Gene3D" id="3.30.930.10">
    <property type="entry name" value="Bira Bifunctional Protein, Domain 2"/>
    <property type="match status" value="1"/>
</dbReference>
<dbReference type="EC" id="6.1.1.3" evidence="3"/>
<dbReference type="InterPro" id="IPR002320">
    <property type="entry name" value="Thr-tRNA-ligase_IIa"/>
</dbReference>
<dbReference type="Gene3D" id="3.10.20.30">
    <property type="match status" value="1"/>
</dbReference>
<dbReference type="PANTHER" id="PTHR11451">
    <property type="entry name" value="THREONINE-TRNA LIGASE"/>
    <property type="match status" value="1"/>
</dbReference>
<dbReference type="SUPFAM" id="SSF52954">
    <property type="entry name" value="Class II aaRS ABD-related"/>
    <property type="match status" value="1"/>
</dbReference>
<feature type="region of interest" description="Disordered" evidence="13">
    <location>
        <begin position="954"/>
        <end position="978"/>
    </location>
</feature>
<evidence type="ECO:0000313" key="17">
    <source>
        <dbReference type="Proteomes" id="UP000660262"/>
    </source>
</evidence>
<dbReference type="GO" id="GO:0005739">
    <property type="term" value="C:mitochondrion"/>
    <property type="evidence" value="ECO:0007669"/>
    <property type="project" value="TreeGrafter"/>
</dbReference>
<evidence type="ECO:0000313" key="16">
    <source>
        <dbReference type="EMBL" id="GHP09506.1"/>
    </source>
</evidence>
<comment type="subcellular location">
    <subcellularLocation>
        <location evidence="1">Cytoplasm</location>
    </subcellularLocation>
</comment>
<dbReference type="InterPro" id="IPR047246">
    <property type="entry name" value="ThrRS_anticodon"/>
</dbReference>
<evidence type="ECO:0000256" key="13">
    <source>
        <dbReference type="SAM" id="MobiDB-lite"/>
    </source>
</evidence>
<dbReference type="InterPro" id="IPR002314">
    <property type="entry name" value="aa-tRNA-synt_IIb"/>
</dbReference>
<dbReference type="GO" id="GO:0006435">
    <property type="term" value="P:threonyl-tRNA aminoacylation"/>
    <property type="evidence" value="ECO:0007669"/>
    <property type="project" value="InterPro"/>
</dbReference>
<dbReference type="SUPFAM" id="SSF55681">
    <property type="entry name" value="Class II aaRS and biotin synthetases"/>
    <property type="match status" value="1"/>
</dbReference>
<dbReference type="PRINTS" id="PR01047">
    <property type="entry name" value="TRNASYNTHTHR"/>
</dbReference>
<keyword evidence="7" id="KW-0067">ATP-binding</keyword>
<protein>
    <recommendedName>
        <fullName evidence="12">Probable threonine--tRNA ligase, cytoplasmic</fullName>
        <ecNumber evidence="3">6.1.1.3</ecNumber>
    </recommendedName>
    <alternativeName>
        <fullName evidence="10">Threonyl-tRNA synthetase</fullName>
    </alternativeName>
</protein>
<dbReference type="SMART" id="SM00863">
    <property type="entry name" value="tRNA_SAD"/>
    <property type="match status" value="1"/>
</dbReference>
<keyword evidence="9" id="KW-0030">Aminoacyl-tRNA synthetase</keyword>
<feature type="region of interest" description="Disordered" evidence="13">
    <location>
        <begin position="747"/>
        <end position="790"/>
    </location>
</feature>
<dbReference type="InterPro" id="IPR012947">
    <property type="entry name" value="tRNA_SAD"/>
</dbReference>
<dbReference type="SUPFAM" id="SSF81271">
    <property type="entry name" value="TGS-like"/>
    <property type="match status" value="1"/>
</dbReference>
<name>A0A830HPT7_9CHLO</name>
<dbReference type="FunFam" id="3.30.980.10:FF:000005">
    <property type="entry name" value="Threonyl-tRNA synthetase, mitochondrial"/>
    <property type="match status" value="1"/>
</dbReference>
<dbReference type="InterPro" id="IPR045864">
    <property type="entry name" value="aa-tRNA-synth_II/BPL/LPL"/>
</dbReference>
<reference evidence="16" key="1">
    <citation type="submission" date="2020-10" db="EMBL/GenBank/DDBJ databases">
        <title>Unveiling of a novel bifunctional photoreceptor, Dualchrome1, isolated from a cosmopolitan green alga.</title>
        <authorList>
            <person name="Suzuki S."/>
            <person name="Kawachi M."/>
        </authorList>
    </citation>
    <scope>NUCLEOTIDE SEQUENCE</scope>
    <source>
        <strain evidence="16">NIES 2893</strain>
    </source>
</reference>
<dbReference type="CDD" id="cd00771">
    <property type="entry name" value="ThrRS_core"/>
    <property type="match status" value="1"/>
</dbReference>
<dbReference type="FunFam" id="3.30.930.10:FF:000019">
    <property type="entry name" value="Threonine--tRNA ligase"/>
    <property type="match status" value="1"/>
</dbReference>
<keyword evidence="17" id="KW-1185">Reference proteome</keyword>
<keyword evidence="8" id="KW-0648">Protein biosynthesis</keyword>
<dbReference type="InterPro" id="IPR004154">
    <property type="entry name" value="Anticodon-bd"/>
</dbReference>
<evidence type="ECO:0000256" key="7">
    <source>
        <dbReference type="ARBA" id="ARBA00022840"/>
    </source>
</evidence>
<comment type="similarity">
    <text evidence="2">Belongs to the class-II aminoacyl-tRNA synthetase family.</text>
</comment>
<comment type="caution">
    <text evidence="16">The sequence shown here is derived from an EMBL/GenBank/DDBJ whole genome shotgun (WGS) entry which is preliminary data.</text>
</comment>
<dbReference type="Pfam" id="PF07973">
    <property type="entry name" value="tRNA_SAD"/>
    <property type="match status" value="1"/>
</dbReference>
<evidence type="ECO:0000256" key="5">
    <source>
        <dbReference type="ARBA" id="ARBA00022598"/>
    </source>
</evidence>
<proteinExistence type="inferred from homology"/>
<dbReference type="Gene3D" id="3.40.50.800">
    <property type="entry name" value="Anticodon-binding domain"/>
    <property type="match status" value="1"/>
</dbReference>
<dbReference type="OrthoDB" id="5423599at2759"/>
<comment type="catalytic activity">
    <reaction evidence="11">
        <text>tRNA(Thr) + L-threonine + ATP = L-threonyl-tRNA(Thr) + AMP + diphosphate + H(+)</text>
        <dbReference type="Rhea" id="RHEA:24624"/>
        <dbReference type="Rhea" id="RHEA-COMP:9670"/>
        <dbReference type="Rhea" id="RHEA-COMP:9704"/>
        <dbReference type="ChEBI" id="CHEBI:15378"/>
        <dbReference type="ChEBI" id="CHEBI:30616"/>
        <dbReference type="ChEBI" id="CHEBI:33019"/>
        <dbReference type="ChEBI" id="CHEBI:57926"/>
        <dbReference type="ChEBI" id="CHEBI:78442"/>
        <dbReference type="ChEBI" id="CHEBI:78534"/>
        <dbReference type="ChEBI" id="CHEBI:456215"/>
        <dbReference type="EC" id="6.1.1.3"/>
    </reaction>
</comment>
<dbReference type="InterPro" id="IPR004095">
    <property type="entry name" value="TGS"/>
</dbReference>
<feature type="compositionally biased region" description="Acidic residues" evidence="13">
    <location>
        <begin position="958"/>
        <end position="978"/>
    </location>
</feature>
<sequence>MSMATEHTITHKDAVAERSPYYARRVELFEKYQARQKDAVEAARAANAPLTVKLPQCDNKTYTEAVRGVTCPIDVAKAVDKSLVTTSVVAEVDGQEWDLLRPLNGDCTLKFYSFQDREGKDAFWHSSAHVLGMALELELGADLTIGPPIEEGFYYDCSLQGRNLMEGELDPLKKSMEKAIKAKHRFERCEVNRTEALDMFKENKFKVELIENLPEDAAISCYRCGPMVDLCSGPHLPNTGYLKAASVTQASRSHWRADVTKDALTRVYAITFPSKDELKDYEHRIAEAKKRDHRVVGPAQELIMFHGLSPGCAFWLPNGTRIYNTLVDYIREQYWTHEYTEVITPNIFNLELWKISGHADHYLENMFLTDVEKQQFGLKPMNCPSHCLMFGSRKRSYRELPMRLADFGVLHRNEFSGALSGLTRVRRFQQDDAHIFCREDQISAEVGNFLSMLKEVYATFGLDYELALSTRPESFLGEIEQWDRAEAALEKTLNDSGVEWSLNPGDGAFYGPKIDIAVFDALRRRFQCATVQLDFQLPIRFGLKYDNEEGGTSRPVIVHRAILGSVERMFAILTEHYAGKWPFWLSPRQVMIVPVSDKNVEYANEVRRELRKHKFHVQVNATDNKMQKKVREAQLDQFNYILVVGQEEMDAKTVNVRTRDNQVHGQRTISELCAVLSLEREKRVRDCMFATEEGEAVASAAKSSIVAASVVEAQGGPAAAVQMALQMLEAAQAKLVEAKKLVAEANHAAAPEEAPKTLAVDEPQPSGSKADGKKKKGGPPSAEEIAARQAAKQAEIEKKLIKDVTKEGGKKGVEIEGAADMGGLEFFCTTMEKPDGELKFLKMSMEAMNEVPDPDGEERRGGSGHVGKMIFSAGMEALAMVAYVPKDKQDRINATEWLKSVCADAGVKGEIQAGGDAGLATAVAKANPDAGMFTIKMKDAAMAHGFSYLRERGCFPEDTGDDDDDDGDYVYGDDDFPS</sequence>
<dbReference type="Proteomes" id="UP000660262">
    <property type="component" value="Unassembled WGS sequence"/>
</dbReference>